<dbReference type="EMBL" id="AP019724">
    <property type="protein sequence ID" value="BBK88743.1"/>
    <property type="molecule type" value="Genomic_DNA"/>
</dbReference>
<dbReference type="Gene3D" id="3.40.50.2000">
    <property type="entry name" value="Glycogen Phosphorylase B"/>
    <property type="match status" value="1"/>
</dbReference>
<proteinExistence type="predicted"/>
<name>A0A4Y1VIL1_BACUN</name>
<accession>A0A4Y1VIL1</accession>
<evidence type="ECO:0008006" key="3">
    <source>
        <dbReference type="Google" id="ProtNLM"/>
    </source>
</evidence>
<dbReference type="Proteomes" id="UP000320533">
    <property type="component" value="Chromosome"/>
</dbReference>
<dbReference type="SUPFAM" id="SSF53756">
    <property type="entry name" value="UDP-Glycosyltransferase/glycogen phosphorylase"/>
    <property type="match status" value="1"/>
</dbReference>
<evidence type="ECO:0000313" key="2">
    <source>
        <dbReference type="Proteomes" id="UP000320533"/>
    </source>
</evidence>
<gene>
    <name evidence="1" type="ORF">Bun01g_31130</name>
</gene>
<reference evidence="1 2" key="1">
    <citation type="submission" date="2019-06" db="EMBL/GenBank/DDBJ databases">
        <title>Complete genome sequence of Bacteroides uniformis NBRC 113350.</title>
        <authorList>
            <person name="Miura T."/>
            <person name="Furukawa M."/>
            <person name="Shimamura M."/>
            <person name="Ohyama Y."/>
            <person name="Yamazoe A."/>
            <person name="Kawasaki H."/>
        </authorList>
    </citation>
    <scope>NUCLEOTIDE SEQUENCE [LARGE SCALE GENOMIC DNA]</scope>
    <source>
        <strain evidence="1 2">NBRC 113350</strain>
    </source>
</reference>
<evidence type="ECO:0000313" key="1">
    <source>
        <dbReference type="EMBL" id="BBK88743.1"/>
    </source>
</evidence>
<dbReference type="KEGG" id="bun:Bun01g_31130"/>
<organism evidence="1 2">
    <name type="scientific">Bacteroides uniformis</name>
    <dbReference type="NCBI Taxonomy" id="820"/>
    <lineage>
        <taxon>Bacteria</taxon>
        <taxon>Pseudomonadati</taxon>
        <taxon>Bacteroidota</taxon>
        <taxon>Bacteroidia</taxon>
        <taxon>Bacteroidales</taxon>
        <taxon>Bacteroidaceae</taxon>
        <taxon>Bacteroides</taxon>
    </lineage>
</organism>
<dbReference type="AlphaFoldDB" id="A0A4Y1VIL1"/>
<sequence length="378" mass="44255">MKSKVILTMIYDIKLFPPVISICNILSELNYEIVYIGGCSDMNTEKVLMERNHVRFYKTPLYGGNGMQRIIQQWKYRRYVLEMLKNEYVKETTYLWLLHSETVSLFSAYLDKYDVISHLFEFKNPTQKIAYRLLNPCYPFEKNLKKSKKVICCEYNRAHITKSIYDLDKVPYILPNKPYNGNVQIAQSLPFSIQEIISKYRNKKIILYQGVFIPERRVDYFVRAVNSLPDDYILFLMGGENPFYNELRDKCQSERIVFLPFLPPPLHLEITKLAHIGILVYVVDGEPINRAINVLYCAPNKLYEYSMFGIPMISNNLPALNFIFSKFEAGICTDILLEKNVCEAILEIDRNYESYSKASVQLYNSVDMLDIVKGILRE</sequence>
<protein>
    <recommendedName>
        <fullName evidence="3">Glycosyltransferase</fullName>
    </recommendedName>
</protein>